<proteinExistence type="predicted"/>
<protein>
    <submittedName>
        <fullName evidence="2">Uncharacterized protein</fullName>
    </submittedName>
</protein>
<reference evidence="2" key="1">
    <citation type="submission" date="2023-06" db="EMBL/GenBank/DDBJ databases">
        <title>Survivors Of The Sea: Transcriptome response of Skeletonema marinoi to long-term dormancy.</title>
        <authorList>
            <person name="Pinder M.I.M."/>
            <person name="Kourtchenko O."/>
            <person name="Robertson E.K."/>
            <person name="Larsson T."/>
            <person name="Maumus F."/>
            <person name="Osuna-Cruz C.M."/>
            <person name="Vancaester E."/>
            <person name="Stenow R."/>
            <person name="Vandepoele K."/>
            <person name="Ploug H."/>
            <person name="Bruchert V."/>
            <person name="Godhe A."/>
            <person name="Topel M."/>
        </authorList>
    </citation>
    <scope>NUCLEOTIDE SEQUENCE</scope>
    <source>
        <strain evidence="2">R05AC</strain>
    </source>
</reference>
<gene>
    <name evidence="2" type="ORF">QTG54_009161</name>
</gene>
<organism evidence="2 3">
    <name type="scientific">Skeletonema marinoi</name>
    <dbReference type="NCBI Taxonomy" id="267567"/>
    <lineage>
        <taxon>Eukaryota</taxon>
        <taxon>Sar</taxon>
        <taxon>Stramenopiles</taxon>
        <taxon>Ochrophyta</taxon>
        <taxon>Bacillariophyta</taxon>
        <taxon>Coscinodiscophyceae</taxon>
        <taxon>Thalassiosirophycidae</taxon>
        <taxon>Thalassiosirales</taxon>
        <taxon>Skeletonemataceae</taxon>
        <taxon>Skeletonema</taxon>
        <taxon>Skeletonema marinoi-dohrnii complex</taxon>
    </lineage>
</organism>
<accession>A0AAD8Y5R1</accession>
<sequence length="102" mass="10949">MTIPPFALDFGHIITSVTDTALLLNNDQQRNIEMIIQSSLNDFLTDSSLIGGATFTTASITSVKYTTATFLTQSTDTNSNKHSASPPKTVPPNVRYSGVSNP</sequence>
<dbReference type="AlphaFoldDB" id="A0AAD8Y5R1"/>
<dbReference type="EMBL" id="JATAAI010000016">
    <property type="protein sequence ID" value="KAK1740211.1"/>
    <property type="molecule type" value="Genomic_DNA"/>
</dbReference>
<evidence type="ECO:0000313" key="3">
    <source>
        <dbReference type="Proteomes" id="UP001224775"/>
    </source>
</evidence>
<feature type="compositionally biased region" description="Polar residues" evidence="1">
    <location>
        <begin position="74"/>
        <end position="83"/>
    </location>
</feature>
<feature type="region of interest" description="Disordered" evidence="1">
    <location>
        <begin position="74"/>
        <end position="102"/>
    </location>
</feature>
<evidence type="ECO:0000256" key="1">
    <source>
        <dbReference type="SAM" id="MobiDB-lite"/>
    </source>
</evidence>
<evidence type="ECO:0000313" key="2">
    <source>
        <dbReference type="EMBL" id="KAK1740211.1"/>
    </source>
</evidence>
<dbReference type="Proteomes" id="UP001224775">
    <property type="component" value="Unassembled WGS sequence"/>
</dbReference>
<keyword evidence="3" id="KW-1185">Reference proteome</keyword>
<name>A0AAD8Y5R1_9STRA</name>
<comment type="caution">
    <text evidence="2">The sequence shown here is derived from an EMBL/GenBank/DDBJ whole genome shotgun (WGS) entry which is preliminary data.</text>
</comment>